<organism evidence="1">
    <name type="scientific">Anguilla anguilla</name>
    <name type="common">European freshwater eel</name>
    <name type="synonym">Muraena anguilla</name>
    <dbReference type="NCBI Taxonomy" id="7936"/>
    <lineage>
        <taxon>Eukaryota</taxon>
        <taxon>Metazoa</taxon>
        <taxon>Chordata</taxon>
        <taxon>Craniata</taxon>
        <taxon>Vertebrata</taxon>
        <taxon>Euteleostomi</taxon>
        <taxon>Actinopterygii</taxon>
        <taxon>Neopterygii</taxon>
        <taxon>Teleostei</taxon>
        <taxon>Anguilliformes</taxon>
        <taxon>Anguillidae</taxon>
        <taxon>Anguilla</taxon>
    </lineage>
</organism>
<reference evidence="1" key="1">
    <citation type="submission" date="2014-11" db="EMBL/GenBank/DDBJ databases">
        <authorList>
            <person name="Amaro Gonzalez C."/>
        </authorList>
    </citation>
    <scope>NUCLEOTIDE SEQUENCE</scope>
</reference>
<dbReference type="AlphaFoldDB" id="A0A0E9REA0"/>
<accession>A0A0E9REA0</accession>
<protein>
    <submittedName>
        <fullName evidence="1">Uncharacterized protein</fullName>
    </submittedName>
</protein>
<proteinExistence type="predicted"/>
<sequence>MLQHCLIYIYIYRFILLSYKSLFLYRDPRPLLLCGVYITLWRSQLAIKKGSGNEQKIKSHSHFLLNYLLDGKQNLK</sequence>
<name>A0A0E9REA0_ANGAN</name>
<reference evidence="1" key="2">
    <citation type="journal article" date="2015" name="Fish Shellfish Immunol.">
        <title>Early steps in the European eel (Anguilla anguilla)-Vibrio vulnificus interaction in the gills: Role of the RtxA13 toxin.</title>
        <authorList>
            <person name="Callol A."/>
            <person name="Pajuelo D."/>
            <person name="Ebbesson L."/>
            <person name="Teles M."/>
            <person name="MacKenzie S."/>
            <person name="Amaro C."/>
        </authorList>
    </citation>
    <scope>NUCLEOTIDE SEQUENCE</scope>
</reference>
<evidence type="ECO:0000313" key="1">
    <source>
        <dbReference type="EMBL" id="JAH26785.1"/>
    </source>
</evidence>
<dbReference type="EMBL" id="GBXM01081792">
    <property type="protein sequence ID" value="JAH26785.1"/>
    <property type="molecule type" value="Transcribed_RNA"/>
</dbReference>